<dbReference type="Proteomes" id="UP000310708">
    <property type="component" value="Unassembled WGS sequence"/>
</dbReference>
<protein>
    <submittedName>
        <fullName evidence="5">Uncharacterized protein</fullName>
    </submittedName>
</protein>
<evidence type="ECO:0000313" key="12">
    <source>
        <dbReference type="Proteomes" id="UP000310708"/>
    </source>
</evidence>
<dbReference type="EMBL" id="SPRH01000014">
    <property type="protein sequence ID" value="TIC01979.1"/>
    <property type="molecule type" value="Genomic_DNA"/>
</dbReference>
<dbReference type="EMBL" id="SPRV01000014">
    <property type="protein sequence ID" value="TIC68039.1"/>
    <property type="molecule type" value="Genomic_DNA"/>
</dbReference>
<dbReference type="Proteomes" id="UP000309601">
    <property type="component" value="Unassembled WGS sequence"/>
</dbReference>
<dbReference type="EMBL" id="SPRX01000013">
    <property type="protein sequence ID" value="TIC67098.1"/>
    <property type="molecule type" value="Genomic_DNA"/>
</dbReference>
<evidence type="ECO:0000313" key="9">
    <source>
        <dbReference type="Proteomes" id="UP000307169"/>
    </source>
</evidence>
<dbReference type="EMBL" id="SPRW01000016">
    <property type="protein sequence ID" value="TIC66469.1"/>
    <property type="molecule type" value="Genomic_DNA"/>
</dbReference>
<dbReference type="EMBL" id="SPRC01000014">
    <property type="protein sequence ID" value="TIB80695.1"/>
    <property type="molecule type" value="Genomic_DNA"/>
</dbReference>
<reference evidence="7 8" key="1">
    <citation type="submission" date="2019-03" db="EMBL/GenBank/DDBJ databases">
        <title>Sequencing 25 genomes of Wallemia mellicola.</title>
        <authorList>
            <person name="Gostincar C."/>
        </authorList>
    </citation>
    <scope>NUCLEOTIDE SEQUENCE [LARGE SCALE GENOMIC DNA]</scope>
    <source>
        <strain evidence="2 9">EXF-1262</strain>
        <strain evidence="4 10">EXF-1274</strain>
        <strain evidence="6 7">EXF-1277</strain>
        <strain evidence="1 11">EXF-6152</strain>
        <strain evidence="5 12">EXF-757</strain>
        <strain evidence="3 8">EXF-8738</strain>
    </source>
</reference>
<evidence type="ECO:0000313" key="1">
    <source>
        <dbReference type="EMBL" id="TIB80695.1"/>
    </source>
</evidence>
<evidence type="ECO:0000313" key="11">
    <source>
        <dbReference type="Proteomes" id="UP000310685"/>
    </source>
</evidence>
<organism evidence="5 12">
    <name type="scientific">Wallemia mellicola</name>
    <dbReference type="NCBI Taxonomy" id="1708541"/>
    <lineage>
        <taxon>Eukaryota</taxon>
        <taxon>Fungi</taxon>
        <taxon>Dikarya</taxon>
        <taxon>Basidiomycota</taxon>
        <taxon>Wallemiomycotina</taxon>
        <taxon>Wallemiomycetes</taxon>
        <taxon>Wallemiales</taxon>
        <taxon>Wallemiaceae</taxon>
        <taxon>Wallemia</taxon>
    </lineage>
</organism>
<dbReference type="EMBL" id="SPRO01000004">
    <property type="protein sequence ID" value="TIC33707.1"/>
    <property type="molecule type" value="Genomic_DNA"/>
</dbReference>
<evidence type="ECO:0000313" key="5">
    <source>
        <dbReference type="EMBL" id="TIC67098.1"/>
    </source>
</evidence>
<dbReference type="Proteomes" id="UP000307169">
    <property type="component" value="Unassembled WGS sequence"/>
</dbReference>
<dbReference type="Proteomes" id="UP000310685">
    <property type="component" value="Unassembled WGS sequence"/>
</dbReference>
<name>A0A4T0NZZ2_9BASI</name>
<accession>A0A4T0NZZ2</accession>
<dbReference type="AlphaFoldDB" id="A0A4T0NZZ2"/>
<evidence type="ECO:0000313" key="7">
    <source>
        <dbReference type="Proteomes" id="UP000305362"/>
    </source>
</evidence>
<gene>
    <name evidence="5" type="ORF">E3Q01_01454</name>
    <name evidence="4" type="ORF">E3Q02_01857</name>
    <name evidence="6" type="ORF">E3Q03_01754</name>
    <name evidence="3" type="ORF">E3Q10_00619</name>
    <name evidence="2" type="ORF">E3Q17_01593</name>
    <name evidence="1" type="ORF">E3Q22_01752</name>
</gene>
<dbReference type="Proteomes" id="UP000305647">
    <property type="component" value="Unassembled WGS sequence"/>
</dbReference>
<evidence type="ECO:0000313" key="10">
    <source>
        <dbReference type="Proteomes" id="UP000309601"/>
    </source>
</evidence>
<evidence type="ECO:0000313" key="6">
    <source>
        <dbReference type="EMBL" id="TIC68039.1"/>
    </source>
</evidence>
<evidence type="ECO:0000313" key="4">
    <source>
        <dbReference type="EMBL" id="TIC66469.1"/>
    </source>
</evidence>
<sequence>MFEEYTIRLKHLFKPKPKLEPPQPNPSEVLMGDSKAEVYQEIPISSNRVSLKSPSYRIRYQNEFSDNNNKKLSDD</sequence>
<dbReference type="Proteomes" id="UP000305362">
    <property type="component" value="Unassembled WGS sequence"/>
</dbReference>
<evidence type="ECO:0000313" key="8">
    <source>
        <dbReference type="Proteomes" id="UP000305647"/>
    </source>
</evidence>
<evidence type="ECO:0000313" key="2">
    <source>
        <dbReference type="EMBL" id="TIC01979.1"/>
    </source>
</evidence>
<comment type="caution">
    <text evidence="5">The sequence shown here is derived from an EMBL/GenBank/DDBJ whole genome shotgun (WGS) entry which is preliminary data.</text>
</comment>
<evidence type="ECO:0000313" key="3">
    <source>
        <dbReference type="EMBL" id="TIC33707.1"/>
    </source>
</evidence>
<proteinExistence type="predicted"/>